<comment type="caution">
    <text evidence="5">The sequence shown here is derived from an EMBL/GenBank/DDBJ whole genome shotgun (WGS) entry which is preliminary data.</text>
</comment>
<accession>A0A4Q9KEH5</accession>
<dbReference type="EMBL" id="SDMQ01000006">
    <property type="protein sequence ID" value="TBT84949.1"/>
    <property type="molecule type" value="Genomic_DNA"/>
</dbReference>
<evidence type="ECO:0000259" key="3">
    <source>
        <dbReference type="Pfam" id="PF02836"/>
    </source>
</evidence>
<evidence type="ECO:0000313" key="5">
    <source>
        <dbReference type="EMBL" id="TBT84949.1"/>
    </source>
</evidence>
<dbReference type="Pfam" id="PF02837">
    <property type="entry name" value="Glyco_hydro_2_N"/>
    <property type="match status" value="1"/>
</dbReference>
<sequence>MVDTPPARPAPDHPRPTFARPRWACLDGPWDFAEGRPGDTPRDWDWDCTIEVPFPPESAASGLGLERCDHPRYRRTFTLGSDIEAPGPGERLLLHCEGVDHEARVWVDGQFVGRHEGGYTPFTLDITDALGEGPGHEVVIAATDLARDLEQPRGKQDWHDQPHAIWYGRSSGIWRSVWLEVVPATRLASVAWTTLDTFGRLRGDIRIEGWAEDDDLAVEASFAAAGIDLGTVRVGATASVVEVGARLGRAAHADTPLLYWTPDNPMLIDVRLRLVRGDEVLDEVAGYTGLRTIGVRGGTVELNGVAVFSRLVLEQAYWPDTHFTAPSLEALRAEAELIKGMGFNGLRIHQVSADPRFLRTCDEVGLMVWADVPAAYVHTPRSTALNSRTLTELVERDRNHPSVVAWVPYNESWGVFEVADSAQQQAAVRAAYWLAKALDPSRLAIGNDGWENVAGDLVGVHDYTHDPAVLAARYGSPDAVSATLSGVRPGGKLLLVDAPTPGTPAVLSEFGGVSLPREADSWGYGAVPDASALLGKVAGLVAKVGAASGLVGFCWTQLTDCLQEQNGLAWPDRTPKAPLGALREAIGAQPPPISLL</sequence>
<dbReference type="InterPro" id="IPR051913">
    <property type="entry name" value="GH2_Domain-Containing"/>
</dbReference>
<dbReference type="RefSeq" id="WP_131167862.1">
    <property type="nucleotide sequence ID" value="NZ_SDMQ01000006.1"/>
</dbReference>
<dbReference type="Pfam" id="PF02836">
    <property type="entry name" value="Glyco_hydro_2_C"/>
    <property type="match status" value="1"/>
</dbReference>
<protein>
    <submittedName>
        <fullName evidence="5">Glycoside hydrolase family 2</fullName>
    </submittedName>
</protein>
<feature type="domain" description="Glycosyl hydrolases family 2 sugar binding" evidence="4">
    <location>
        <begin position="73"/>
        <end position="180"/>
    </location>
</feature>
<dbReference type="Gene3D" id="2.60.120.260">
    <property type="entry name" value="Galactose-binding domain-like"/>
    <property type="match status" value="1"/>
</dbReference>
<proteinExistence type="inferred from homology"/>
<dbReference type="InterPro" id="IPR006103">
    <property type="entry name" value="Glyco_hydro_2_cat"/>
</dbReference>
<evidence type="ECO:0000259" key="4">
    <source>
        <dbReference type="Pfam" id="PF02837"/>
    </source>
</evidence>
<dbReference type="GO" id="GO:0005975">
    <property type="term" value="P:carbohydrate metabolic process"/>
    <property type="evidence" value="ECO:0007669"/>
    <property type="project" value="InterPro"/>
</dbReference>
<dbReference type="InterPro" id="IPR017853">
    <property type="entry name" value="GH"/>
</dbReference>
<gene>
    <name evidence="5" type="ORF">ET989_07130</name>
</gene>
<evidence type="ECO:0000256" key="1">
    <source>
        <dbReference type="ARBA" id="ARBA00007401"/>
    </source>
</evidence>
<dbReference type="PANTHER" id="PTHR42732:SF3">
    <property type="entry name" value="HYDROLASE"/>
    <property type="match status" value="1"/>
</dbReference>
<dbReference type="SUPFAM" id="SSF49785">
    <property type="entry name" value="Galactose-binding domain-like"/>
    <property type="match status" value="1"/>
</dbReference>
<keyword evidence="6" id="KW-1185">Reference proteome</keyword>
<dbReference type="OrthoDB" id="9762066at2"/>
<dbReference type="InterPro" id="IPR006104">
    <property type="entry name" value="Glyco_hydro_2_N"/>
</dbReference>
<dbReference type="Gene3D" id="3.20.20.80">
    <property type="entry name" value="Glycosidases"/>
    <property type="match status" value="1"/>
</dbReference>
<feature type="domain" description="Glycoside hydrolase family 2 catalytic" evidence="3">
    <location>
        <begin position="328"/>
        <end position="444"/>
    </location>
</feature>
<dbReference type="AlphaFoldDB" id="A0A4Q9KEH5"/>
<dbReference type="GO" id="GO:0004553">
    <property type="term" value="F:hydrolase activity, hydrolyzing O-glycosyl compounds"/>
    <property type="evidence" value="ECO:0007669"/>
    <property type="project" value="InterPro"/>
</dbReference>
<name>A0A4Q9KEH5_9ACTN</name>
<dbReference type="PANTHER" id="PTHR42732">
    <property type="entry name" value="BETA-GALACTOSIDASE"/>
    <property type="match status" value="1"/>
</dbReference>
<evidence type="ECO:0000313" key="6">
    <source>
        <dbReference type="Proteomes" id="UP000292373"/>
    </source>
</evidence>
<dbReference type="SUPFAM" id="SSF51445">
    <property type="entry name" value="(Trans)glycosidases"/>
    <property type="match status" value="1"/>
</dbReference>
<feature type="region of interest" description="Disordered" evidence="2">
    <location>
        <begin position="1"/>
        <end position="20"/>
    </location>
</feature>
<organism evidence="5 6">
    <name type="scientific">Propioniciclava sinopodophylli</name>
    <dbReference type="NCBI Taxonomy" id="1837344"/>
    <lineage>
        <taxon>Bacteria</taxon>
        <taxon>Bacillati</taxon>
        <taxon>Actinomycetota</taxon>
        <taxon>Actinomycetes</taxon>
        <taxon>Propionibacteriales</taxon>
        <taxon>Propionibacteriaceae</taxon>
        <taxon>Propioniciclava</taxon>
    </lineage>
</organism>
<evidence type="ECO:0000256" key="2">
    <source>
        <dbReference type="SAM" id="MobiDB-lite"/>
    </source>
</evidence>
<keyword evidence="5" id="KW-0378">Hydrolase</keyword>
<comment type="similarity">
    <text evidence="1">Belongs to the glycosyl hydrolase 2 family.</text>
</comment>
<reference evidence="5 6" key="1">
    <citation type="submission" date="2019-01" db="EMBL/GenBank/DDBJ databases">
        <title>Lactibacter flavus gen. nov., sp. nov., a novel bacterium of the family Propionibacteriaceae isolated from raw milk and dairy products.</title>
        <authorList>
            <person name="Huptas C."/>
            <person name="Wenning M."/>
            <person name="Breitenwieser F."/>
            <person name="Doll E."/>
            <person name="Von Neubeck M."/>
            <person name="Busse H.-J."/>
            <person name="Scherer S."/>
        </authorList>
    </citation>
    <scope>NUCLEOTIDE SEQUENCE [LARGE SCALE GENOMIC DNA]</scope>
    <source>
        <strain evidence="5 6">KCTC 33808</strain>
    </source>
</reference>
<dbReference type="InterPro" id="IPR008979">
    <property type="entry name" value="Galactose-bd-like_sf"/>
</dbReference>
<dbReference type="Proteomes" id="UP000292373">
    <property type="component" value="Unassembled WGS sequence"/>
</dbReference>